<evidence type="ECO:0000313" key="2">
    <source>
        <dbReference type="Proteomes" id="UP000326695"/>
    </source>
</evidence>
<dbReference type="RefSeq" id="WP_067438691.1">
    <property type="nucleotide sequence ID" value="NZ_CP038018.1"/>
</dbReference>
<dbReference type="Proteomes" id="UP000326695">
    <property type="component" value="Chromosome"/>
</dbReference>
<accession>A0AAX1F7U0</accession>
<gene>
    <name evidence="1" type="ORF">EZJ17_05425</name>
</gene>
<name>A0AAX1F7U0_9NEIS</name>
<sequence length="69" mass="7671">MLAICVASSACATPDLQMEKPTLSENLAVSAAPEVLEQFRQFCQQGTPVLFLNEYDLQQQYFQVACRQG</sequence>
<protein>
    <recommendedName>
        <fullName evidence="3">Lipoprotein</fullName>
    </recommendedName>
</protein>
<organism evidence="1 2">
    <name type="scientific">Eikenella exigua</name>
    <dbReference type="NCBI Taxonomy" id="2528037"/>
    <lineage>
        <taxon>Bacteria</taxon>
        <taxon>Pseudomonadati</taxon>
        <taxon>Pseudomonadota</taxon>
        <taxon>Betaproteobacteria</taxon>
        <taxon>Neisseriales</taxon>
        <taxon>Neisseriaceae</taxon>
        <taxon>Eikenella</taxon>
    </lineage>
</organism>
<dbReference type="KEGG" id="eex:EZJ17_05425"/>
<evidence type="ECO:0008006" key="3">
    <source>
        <dbReference type="Google" id="ProtNLM"/>
    </source>
</evidence>
<dbReference type="EMBL" id="CP038018">
    <property type="protein sequence ID" value="QED92119.1"/>
    <property type="molecule type" value="Genomic_DNA"/>
</dbReference>
<evidence type="ECO:0000313" key="1">
    <source>
        <dbReference type="EMBL" id="QED92119.1"/>
    </source>
</evidence>
<keyword evidence="2" id="KW-1185">Reference proteome</keyword>
<reference evidence="2" key="1">
    <citation type="journal article" date="2019" name="J. Anim. Genet.">
        <title>Description and whole genome sequencing of Eikenella exigua sp. nov., isolated from brain abscess and blood.</title>
        <authorList>
            <person name="Stormo K.A."/>
            <person name="Nygaard R.M."/>
            <person name="Bruvold T.S."/>
            <person name="Dimmen G."/>
            <person name="Lindemann P.C."/>
            <person name="Jordal S."/>
            <person name="Kommedal O."/>
        </authorList>
    </citation>
    <scope>NUCLEOTIDE SEQUENCE [LARGE SCALE GENOMIC DNA]</scope>
    <source>
        <strain evidence="2">PXX</strain>
    </source>
</reference>
<dbReference type="AlphaFoldDB" id="A0AAX1F7U0"/>
<proteinExistence type="predicted"/>